<keyword evidence="1" id="KW-0175">Coiled coil</keyword>
<feature type="compositionally biased region" description="Low complexity" evidence="2">
    <location>
        <begin position="310"/>
        <end position="333"/>
    </location>
</feature>
<organism evidence="4">
    <name type="scientific">Caenorhabditis brenneri</name>
    <name type="common">Nematode worm</name>
    <dbReference type="NCBI Taxonomy" id="135651"/>
    <lineage>
        <taxon>Eukaryota</taxon>
        <taxon>Metazoa</taxon>
        <taxon>Ecdysozoa</taxon>
        <taxon>Nematoda</taxon>
        <taxon>Chromadorea</taxon>
        <taxon>Rhabditida</taxon>
        <taxon>Rhabditina</taxon>
        <taxon>Rhabditomorpha</taxon>
        <taxon>Rhabditoidea</taxon>
        <taxon>Rhabditidae</taxon>
        <taxon>Peloderinae</taxon>
        <taxon>Caenorhabditis</taxon>
    </lineage>
</organism>
<dbReference type="HOGENOM" id="CLU_453596_0_0_1"/>
<feature type="coiled-coil region" evidence="1">
    <location>
        <begin position="206"/>
        <end position="240"/>
    </location>
</feature>
<dbReference type="OMA" id="QLDTANC"/>
<feature type="compositionally biased region" description="Polar residues" evidence="2">
    <location>
        <begin position="364"/>
        <end position="381"/>
    </location>
</feature>
<keyword evidence="4" id="KW-1185">Reference proteome</keyword>
<dbReference type="eggNOG" id="KOG3544">
    <property type="taxonomic scope" value="Eukaryota"/>
</dbReference>
<dbReference type="EMBL" id="GL379990">
    <property type="protein sequence ID" value="EGT41242.1"/>
    <property type="molecule type" value="Genomic_DNA"/>
</dbReference>
<evidence type="ECO:0000313" key="4">
    <source>
        <dbReference type="Proteomes" id="UP000008068"/>
    </source>
</evidence>
<name>G0NZI9_CAEBE</name>
<evidence type="ECO:0000256" key="1">
    <source>
        <dbReference type="SAM" id="Coils"/>
    </source>
</evidence>
<feature type="compositionally biased region" description="Pro residues" evidence="2">
    <location>
        <begin position="494"/>
        <end position="507"/>
    </location>
</feature>
<evidence type="ECO:0000256" key="2">
    <source>
        <dbReference type="SAM" id="MobiDB-lite"/>
    </source>
</evidence>
<feature type="compositionally biased region" description="Pro residues" evidence="2">
    <location>
        <begin position="462"/>
        <end position="487"/>
    </location>
</feature>
<protein>
    <submittedName>
        <fullName evidence="3">Uncharacterized protein</fullName>
    </submittedName>
</protein>
<reference evidence="4" key="1">
    <citation type="submission" date="2011-07" db="EMBL/GenBank/DDBJ databases">
        <authorList>
            <consortium name="Caenorhabditis brenneri Sequencing and Analysis Consortium"/>
            <person name="Wilson R.K."/>
        </authorList>
    </citation>
    <scope>NUCLEOTIDE SEQUENCE [LARGE SCALE GENOMIC DNA]</scope>
    <source>
        <strain evidence="4">PB2801</strain>
    </source>
</reference>
<dbReference type="STRING" id="135651.G0NZI9"/>
<feature type="coiled-coil region" evidence="1">
    <location>
        <begin position="22"/>
        <end position="99"/>
    </location>
</feature>
<dbReference type="Proteomes" id="UP000008068">
    <property type="component" value="Unassembled WGS sequence"/>
</dbReference>
<feature type="compositionally biased region" description="Pro residues" evidence="2">
    <location>
        <begin position="430"/>
        <end position="455"/>
    </location>
</feature>
<feature type="compositionally biased region" description="Pro residues" evidence="2">
    <location>
        <begin position="334"/>
        <end position="351"/>
    </location>
</feature>
<feature type="compositionally biased region" description="Low complexity" evidence="2">
    <location>
        <begin position="514"/>
        <end position="538"/>
    </location>
</feature>
<evidence type="ECO:0000313" key="3">
    <source>
        <dbReference type="EMBL" id="EGT41242.1"/>
    </source>
</evidence>
<dbReference type="AlphaFoldDB" id="G0NZI9"/>
<feature type="region of interest" description="Disordered" evidence="2">
    <location>
        <begin position="305"/>
        <end position="567"/>
    </location>
</feature>
<dbReference type="InParanoid" id="G0NZI9"/>
<gene>
    <name evidence="3" type="ORF">CAEBREN_16976</name>
</gene>
<feature type="coiled-coil region" evidence="1">
    <location>
        <begin position="149"/>
        <end position="176"/>
    </location>
</feature>
<accession>G0NZI9</accession>
<proteinExistence type="predicted"/>
<sequence length="602" mass="64006">MASNPDVAQILAGFNSSQGQLFQQLETEINSKVEKLKKENMEKDALIAEEKSKAASKEEELLNAVFLQHHHYEKLEKKVEDLEEVVTNSTVKMQDLECQLDTANCVFTANNVAQTLVNERNQILEAELKHHKFLLNEKEVANEQIHGDLNVAVNRIQELEMDLRQASKESAAKDADLKLKEEMIQILENAEKLHSGQATQKNSPKLKALNESVTSLRVENEELKRKLKLMEAKLTKRDSELNQINGHYRKVLESDNTRMLDIERMKEESMESQPSAKQILLVPTAAPPTLKRDAEDGQAVEVDQKLAKMSTTESTSSQSPPTGPPESLTTGAPEIPPTGEPGIPPTEPPGIQPTGQPGNPPSKQPGSPLTGQPGILSNGQPGSPPTGEPGILSSGQPGSPPTGEPGILSSRQPGSPPTGEPGNPSSGQPGIPPTTQPGSPPTRPPGSQPTGPPESAPIGEPASPPTGKPGIPPTTPPGSQPTGPPESAPIGEPASPPTGQPGIPPTGKPVSLQTSSSASSSSAPSASLSTAPPATPRRGPGRPRLAESEKKARELMKYGKRGRPTKEMKAARLAQLKAAKELNKKDAAAVKEALMDGEDEEE</sequence>
<feature type="compositionally biased region" description="Basic and acidic residues" evidence="2">
    <location>
        <begin position="544"/>
        <end position="557"/>
    </location>
</feature>